<gene>
    <name evidence="3" type="ORF">MXD59_07320</name>
</gene>
<organism evidence="3 4">
    <name type="scientific">Frankia umida</name>
    <dbReference type="NCBI Taxonomy" id="573489"/>
    <lineage>
        <taxon>Bacteria</taxon>
        <taxon>Bacillati</taxon>
        <taxon>Actinomycetota</taxon>
        <taxon>Actinomycetes</taxon>
        <taxon>Frankiales</taxon>
        <taxon>Frankiaceae</taxon>
        <taxon>Frankia</taxon>
    </lineage>
</organism>
<evidence type="ECO:0000313" key="4">
    <source>
        <dbReference type="Proteomes" id="UP001201873"/>
    </source>
</evidence>
<evidence type="ECO:0000256" key="1">
    <source>
        <dbReference type="SAM" id="MobiDB-lite"/>
    </source>
</evidence>
<dbReference type="Pfam" id="PF01814">
    <property type="entry name" value="Hemerythrin"/>
    <property type="match status" value="1"/>
</dbReference>
<feature type="compositionally biased region" description="Low complexity" evidence="1">
    <location>
        <begin position="243"/>
        <end position="271"/>
    </location>
</feature>
<dbReference type="InterPro" id="IPR012312">
    <property type="entry name" value="Hemerythrin-like"/>
</dbReference>
<sequence>MAEALATLVDSAHADAFHLIELAGGSPEVDPGGAADPGGANATPSDPRQVLRANDVAVAAISAHLSAMEAVVYPMCARNVPGGRARVAELRRLARRGSSVMRGIEQYVQGDLNRPAASVTSLRRDLAVLLTEHAQTENALLHELDRTLSDSERTRLRERFSAAMRHAPSRPHPHLGHGGPFGGSATVRLLGTIDHLLDVMDAREVAGAPVRAPAPAGLWGWYLLGRPTAPAPEWPAETLTVTTTDPTAGAAGPAARPAGGSPADGATAAAGERARSVGGG</sequence>
<feature type="region of interest" description="Disordered" evidence="1">
    <location>
        <begin position="243"/>
        <end position="280"/>
    </location>
</feature>
<accession>A0ABT0JVJ9</accession>
<dbReference type="Gene3D" id="1.20.120.520">
    <property type="entry name" value="nmb1532 protein domain like"/>
    <property type="match status" value="1"/>
</dbReference>
<dbReference type="RefSeq" id="WP_248824006.1">
    <property type="nucleotide sequence ID" value="NZ_JALKFT010000005.1"/>
</dbReference>
<proteinExistence type="predicted"/>
<comment type="caution">
    <text evidence="3">The sequence shown here is derived from an EMBL/GenBank/DDBJ whole genome shotgun (WGS) entry which is preliminary data.</text>
</comment>
<evidence type="ECO:0000313" key="3">
    <source>
        <dbReference type="EMBL" id="MCK9875580.1"/>
    </source>
</evidence>
<reference evidence="3 4" key="1">
    <citation type="submission" date="2022-04" db="EMBL/GenBank/DDBJ databases">
        <title>Genome diversity in the genus Frankia.</title>
        <authorList>
            <person name="Carlos-Shanley C."/>
            <person name="Hahn D."/>
        </authorList>
    </citation>
    <scope>NUCLEOTIDE SEQUENCE [LARGE SCALE GENOMIC DNA]</scope>
    <source>
        <strain evidence="3 4">Ag45/Mut15</strain>
    </source>
</reference>
<name>A0ABT0JVJ9_9ACTN</name>
<dbReference type="EMBL" id="JALKFT010000005">
    <property type="protein sequence ID" value="MCK9875580.1"/>
    <property type="molecule type" value="Genomic_DNA"/>
</dbReference>
<dbReference type="Proteomes" id="UP001201873">
    <property type="component" value="Unassembled WGS sequence"/>
</dbReference>
<keyword evidence="4" id="KW-1185">Reference proteome</keyword>
<protein>
    <submittedName>
        <fullName evidence="3">Hemerythrin domain-containing protein</fullName>
    </submittedName>
</protein>
<feature type="domain" description="Hemerythrin-like" evidence="2">
    <location>
        <begin position="9"/>
        <end position="142"/>
    </location>
</feature>
<feature type="compositionally biased region" description="Low complexity" evidence="1">
    <location>
        <begin position="30"/>
        <end position="42"/>
    </location>
</feature>
<feature type="region of interest" description="Disordered" evidence="1">
    <location>
        <begin position="27"/>
        <end position="46"/>
    </location>
</feature>
<evidence type="ECO:0000259" key="2">
    <source>
        <dbReference type="Pfam" id="PF01814"/>
    </source>
</evidence>